<dbReference type="AlphaFoldDB" id="A0A521DDF3"/>
<dbReference type="Pfam" id="PF13635">
    <property type="entry name" value="DUF4143"/>
    <property type="match status" value="1"/>
</dbReference>
<sequence length="378" mass="44384">MIKRQLTEQLKNRLFEGRALVVIGPRRVGKTTLINELLKATDAHVLFLDGDDPTVRRLLDEPNTEQIRQIIGENKVIFVDEAQRISSIGLTAKIITDQFKEKQLILSGSSAFDLNNSLQEPLTGRKWTYNLFPISWNEWQQHVGYVKAEQDIENRLVYGFYPEVLNNPEQPREILAELVDSYLYKDILNYAGIRKPDIIQKLVQAIAHQVGQEVVHKELADLVGLDPKTVSNYIDILEKAFVLFRLPAFSKNVRNEIKKNQKIYFYDNGIRNAVIHDYDPLQGRTDLGGLWENFLVSERLKQLRYERKPAKMHFWRTKQQQEIDYVEISGKQIYAYEFKWNPKRNIHFPKTFTKNYQADIKGIHRENFRDFVMEWNST</sequence>
<dbReference type="PANTHER" id="PTHR43566">
    <property type="entry name" value="CONSERVED PROTEIN"/>
    <property type="match status" value="1"/>
</dbReference>
<keyword evidence="3" id="KW-1185">Reference proteome</keyword>
<dbReference type="InterPro" id="IPR027417">
    <property type="entry name" value="P-loop_NTPase"/>
</dbReference>
<evidence type="ECO:0000313" key="3">
    <source>
        <dbReference type="Proteomes" id="UP000317557"/>
    </source>
</evidence>
<dbReference type="InterPro" id="IPR003593">
    <property type="entry name" value="AAA+_ATPase"/>
</dbReference>
<dbReference type="Pfam" id="PF13173">
    <property type="entry name" value="AAA_14"/>
    <property type="match status" value="1"/>
</dbReference>
<dbReference type="InterPro" id="IPR025420">
    <property type="entry name" value="DUF4143"/>
</dbReference>
<dbReference type="InterPro" id="IPR041682">
    <property type="entry name" value="AAA_14"/>
</dbReference>
<dbReference type="Gene3D" id="3.40.50.300">
    <property type="entry name" value="P-loop containing nucleotide triphosphate hydrolases"/>
    <property type="match status" value="1"/>
</dbReference>
<protein>
    <recommendedName>
        <fullName evidence="1">AAA+ ATPase domain-containing protein</fullName>
    </recommendedName>
</protein>
<organism evidence="2 3">
    <name type="scientific">Gracilimonas mengyeensis</name>
    <dbReference type="NCBI Taxonomy" id="1302730"/>
    <lineage>
        <taxon>Bacteria</taxon>
        <taxon>Pseudomonadati</taxon>
        <taxon>Balneolota</taxon>
        <taxon>Balneolia</taxon>
        <taxon>Balneolales</taxon>
        <taxon>Balneolaceae</taxon>
        <taxon>Gracilimonas</taxon>
    </lineage>
</organism>
<reference evidence="2 3" key="1">
    <citation type="submission" date="2017-05" db="EMBL/GenBank/DDBJ databases">
        <authorList>
            <person name="Varghese N."/>
            <person name="Submissions S."/>
        </authorList>
    </citation>
    <scope>NUCLEOTIDE SEQUENCE [LARGE SCALE GENOMIC DNA]</scope>
    <source>
        <strain evidence="2 3">DSM 21985</strain>
    </source>
</reference>
<dbReference type="OrthoDB" id="9778168at2"/>
<dbReference type="SMART" id="SM00382">
    <property type="entry name" value="AAA"/>
    <property type="match status" value="1"/>
</dbReference>
<accession>A0A521DDF3</accession>
<evidence type="ECO:0000259" key="1">
    <source>
        <dbReference type="SMART" id="SM00382"/>
    </source>
</evidence>
<dbReference type="SUPFAM" id="SSF52540">
    <property type="entry name" value="P-loop containing nucleoside triphosphate hydrolases"/>
    <property type="match status" value="1"/>
</dbReference>
<feature type="domain" description="AAA+ ATPase" evidence="1">
    <location>
        <begin position="16"/>
        <end position="118"/>
    </location>
</feature>
<gene>
    <name evidence="2" type="ORF">SAMN06265219_10875</name>
</gene>
<dbReference type="Proteomes" id="UP000317557">
    <property type="component" value="Unassembled WGS sequence"/>
</dbReference>
<proteinExistence type="predicted"/>
<name>A0A521DDF3_9BACT</name>
<dbReference type="RefSeq" id="WP_142454539.1">
    <property type="nucleotide sequence ID" value="NZ_FXTP01000008.1"/>
</dbReference>
<dbReference type="EMBL" id="FXTP01000008">
    <property type="protein sequence ID" value="SMO69757.1"/>
    <property type="molecule type" value="Genomic_DNA"/>
</dbReference>
<evidence type="ECO:0000313" key="2">
    <source>
        <dbReference type="EMBL" id="SMO69757.1"/>
    </source>
</evidence>
<dbReference type="PANTHER" id="PTHR43566:SF1">
    <property type="entry name" value="AAA+ ATPASE DOMAIN-CONTAINING PROTEIN"/>
    <property type="match status" value="1"/>
</dbReference>